<proteinExistence type="inferred from homology"/>
<dbReference type="Proteomes" id="UP001151699">
    <property type="component" value="Chromosome A"/>
</dbReference>
<dbReference type="AlphaFoldDB" id="A0A9Q0NGB8"/>
<dbReference type="EC" id="3.1.1.116" evidence="3"/>
<evidence type="ECO:0000256" key="4">
    <source>
        <dbReference type="ARBA" id="ARBA00042703"/>
    </source>
</evidence>
<dbReference type="SUPFAM" id="SSF53474">
    <property type="entry name" value="alpha/beta-Hydrolases"/>
    <property type="match status" value="1"/>
</dbReference>
<dbReference type="InterPro" id="IPR029058">
    <property type="entry name" value="AB_hydrolase_fold"/>
</dbReference>
<reference evidence="13" key="1">
    <citation type="submission" date="2022-07" db="EMBL/GenBank/DDBJ databases">
        <authorList>
            <person name="Trinca V."/>
            <person name="Uliana J.V.C."/>
            <person name="Torres T.T."/>
            <person name="Ward R.J."/>
            <person name="Monesi N."/>
        </authorList>
    </citation>
    <scope>NUCLEOTIDE SEQUENCE</scope>
    <source>
        <strain evidence="13">HSMRA1968</strain>
        <tissue evidence="13">Whole embryos</tissue>
    </source>
</reference>
<dbReference type="Pfam" id="PF00561">
    <property type="entry name" value="Abhydrolase_1"/>
    <property type="match status" value="1"/>
</dbReference>
<protein>
    <recommendedName>
        <fullName evidence="7">sn-1-specific diacylglycerol lipase ABHD11</fullName>
        <ecNumber evidence="3">3.1.1.116</ecNumber>
    </recommendedName>
    <alternativeName>
        <fullName evidence="4">Alpha/beta hydrolase domain-containing protein 11</fullName>
    </alternativeName>
</protein>
<comment type="caution">
    <text evidence="13">The sequence shown here is derived from an EMBL/GenBank/DDBJ whole genome shotgun (WGS) entry which is preliminary data.</text>
</comment>
<keyword evidence="2" id="KW-0378">Hydrolase</keyword>
<dbReference type="EMBL" id="WJQU01000001">
    <property type="protein sequence ID" value="KAJ6649176.1"/>
    <property type="molecule type" value="Genomic_DNA"/>
</dbReference>
<comment type="catalytic activity">
    <reaction evidence="6">
        <text>a 1,3-diacyl-sn-glycerol + H2O = a 1-acyl-sn-glycerol + a fatty acid + H(+)</text>
        <dbReference type="Rhea" id="RHEA:38503"/>
        <dbReference type="ChEBI" id="CHEBI:15377"/>
        <dbReference type="ChEBI" id="CHEBI:15378"/>
        <dbReference type="ChEBI" id="CHEBI:28868"/>
        <dbReference type="ChEBI" id="CHEBI:64683"/>
        <dbReference type="ChEBI" id="CHEBI:77272"/>
    </reaction>
</comment>
<comment type="similarity">
    <text evidence="1">Belongs to the AB hydrolase superfamily.</text>
</comment>
<dbReference type="GO" id="GO:0052689">
    <property type="term" value="F:carboxylic ester hydrolase activity"/>
    <property type="evidence" value="ECO:0007669"/>
    <property type="project" value="TreeGrafter"/>
</dbReference>
<comment type="catalytic activity">
    <reaction evidence="11">
        <text>1-octadecanoyl-2-(5Z,8Z,11Z,14Z-eicosatetraenoyl)-sn-glycerol + H2O = 2-(5Z,8Z,11Z,14Z-eicosatetraenoyl)-glycerol + octadecanoate + H(+)</text>
        <dbReference type="Rhea" id="RHEA:38507"/>
        <dbReference type="ChEBI" id="CHEBI:15377"/>
        <dbReference type="ChEBI" id="CHEBI:15378"/>
        <dbReference type="ChEBI" id="CHEBI:25629"/>
        <dbReference type="ChEBI" id="CHEBI:52392"/>
        <dbReference type="ChEBI" id="CHEBI:75728"/>
    </reaction>
</comment>
<evidence type="ECO:0000313" key="14">
    <source>
        <dbReference type="Proteomes" id="UP001151699"/>
    </source>
</evidence>
<gene>
    <name evidence="13" type="primary">abhd11</name>
    <name evidence="13" type="ORF">Bhyg_04410</name>
</gene>
<evidence type="ECO:0000256" key="7">
    <source>
        <dbReference type="ARBA" id="ARBA00044064"/>
    </source>
</evidence>
<evidence type="ECO:0000256" key="3">
    <source>
        <dbReference type="ARBA" id="ARBA00026104"/>
    </source>
</evidence>
<comment type="catalytic activity">
    <reaction evidence="10">
        <text>1-octadecanoyl-2-(9Z-octadecenoyl)-sn-glycerol + H2O = 2-(9Z-octadecenoyl)-glycerol + octadecanoate + H(+)</text>
        <dbReference type="Rhea" id="RHEA:77103"/>
        <dbReference type="ChEBI" id="CHEBI:15377"/>
        <dbReference type="ChEBI" id="CHEBI:15378"/>
        <dbReference type="ChEBI" id="CHEBI:25629"/>
        <dbReference type="ChEBI" id="CHEBI:73990"/>
        <dbReference type="ChEBI" id="CHEBI:75468"/>
    </reaction>
</comment>
<dbReference type="PANTHER" id="PTHR46118:SF4">
    <property type="entry name" value="PROTEIN ABHD11"/>
    <property type="match status" value="1"/>
</dbReference>
<name>A0A9Q0NGB8_9DIPT</name>
<dbReference type="GO" id="GO:0005739">
    <property type="term" value="C:mitochondrion"/>
    <property type="evidence" value="ECO:0007669"/>
    <property type="project" value="TreeGrafter"/>
</dbReference>
<sequence>MHGLFGSKQNWKSICKALNLKSIPQRKVIALDARNHGESPHASSHTYTDLAEDVRHFFEQHDIRNAICIGHSMGGRAMMCFALQYPELVDRAIIVDVSPVRSSPSLLSMGEIFAAMTKVDIPITFKMSEGRELANQQLMDAIPSKETRDFVLMNLVKGTDGRFGWRANVSALHQNFKEHIAKFPESLAGKQFAGPVLFLAGSRSDYIREDELPEIKKIFPNSDLKFIDSGHLVHVEKPHEF</sequence>
<evidence type="ECO:0000256" key="8">
    <source>
        <dbReference type="ARBA" id="ARBA00048283"/>
    </source>
</evidence>
<dbReference type="PANTHER" id="PTHR46118">
    <property type="entry name" value="PROTEIN ABHD11"/>
    <property type="match status" value="1"/>
</dbReference>
<evidence type="ECO:0000259" key="12">
    <source>
        <dbReference type="Pfam" id="PF00561"/>
    </source>
</evidence>
<dbReference type="Gene3D" id="3.40.50.1820">
    <property type="entry name" value="alpha/beta hydrolase"/>
    <property type="match status" value="1"/>
</dbReference>
<evidence type="ECO:0000313" key="13">
    <source>
        <dbReference type="EMBL" id="KAJ6649176.1"/>
    </source>
</evidence>
<comment type="catalytic activity">
    <reaction evidence="5">
        <text>a 1,2-diacyl-sn-glycerol + H2O = a 2-acylglycerol + a fatty acid + H(+)</text>
        <dbReference type="Rhea" id="RHEA:33275"/>
        <dbReference type="ChEBI" id="CHEBI:15377"/>
        <dbReference type="ChEBI" id="CHEBI:15378"/>
        <dbReference type="ChEBI" id="CHEBI:17389"/>
        <dbReference type="ChEBI" id="CHEBI:17815"/>
        <dbReference type="ChEBI" id="CHEBI:28868"/>
        <dbReference type="EC" id="3.1.1.116"/>
    </reaction>
</comment>
<comment type="catalytic activity">
    <reaction evidence="8">
        <text>1-octadecanoyl-2-(4Z,7Z,10Z,13Z,16Z,19Z-docosahexaenoyl)-sn-glycerol + H2O = 2-(4Z,7Z,10Z,13Z,16Z,19Z-docosahexaenoyl)-glycerol + octadecanoate + H(+)</text>
        <dbReference type="Rhea" id="RHEA:77107"/>
        <dbReference type="ChEBI" id="CHEBI:15377"/>
        <dbReference type="ChEBI" id="CHEBI:15378"/>
        <dbReference type="ChEBI" id="CHEBI:25629"/>
        <dbReference type="ChEBI" id="CHEBI:77129"/>
        <dbReference type="ChEBI" id="CHEBI:186738"/>
    </reaction>
</comment>
<evidence type="ECO:0000256" key="10">
    <source>
        <dbReference type="ARBA" id="ARBA00048513"/>
    </source>
</evidence>
<feature type="domain" description="AB hydrolase-1" evidence="12">
    <location>
        <begin position="2"/>
        <end position="238"/>
    </location>
</feature>
<evidence type="ECO:0000256" key="5">
    <source>
        <dbReference type="ARBA" id="ARBA00043667"/>
    </source>
</evidence>
<feature type="non-terminal residue" evidence="13">
    <location>
        <position position="1"/>
    </location>
</feature>
<evidence type="ECO:0000256" key="11">
    <source>
        <dbReference type="ARBA" id="ARBA00048919"/>
    </source>
</evidence>
<comment type="catalytic activity">
    <reaction evidence="9">
        <text>1,2-didecanoylglycerol + H2O = decanoylglycerol + decanoate + H(+)</text>
        <dbReference type="Rhea" id="RHEA:48596"/>
        <dbReference type="ChEBI" id="CHEBI:11152"/>
        <dbReference type="ChEBI" id="CHEBI:15377"/>
        <dbReference type="ChEBI" id="CHEBI:15378"/>
        <dbReference type="ChEBI" id="CHEBI:27689"/>
        <dbReference type="ChEBI" id="CHEBI:90605"/>
    </reaction>
</comment>
<accession>A0A9Q0NGB8</accession>
<dbReference type="InterPro" id="IPR000073">
    <property type="entry name" value="AB_hydrolase_1"/>
</dbReference>
<keyword evidence="14" id="KW-1185">Reference proteome</keyword>
<dbReference type="OrthoDB" id="8119704at2759"/>
<evidence type="ECO:0000256" key="6">
    <source>
        <dbReference type="ARBA" id="ARBA00043742"/>
    </source>
</evidence>
<evidence type="ECO:0000256" key="1">
    <source>
        <dbReference type="ARBA" id="ARBA00008645"/>
    </source>
</evidence>
<organism evidence="13 14">
    <name type="scientific">Pseudolycoriella hygida</name>
    <dbReference type="NCBI Taxonomy" id="35572"/>
    <lineage>
        <taxon>Eukaryota</taxon>
        <taxon>Metazoa</taxon>
        <taxon>Ecdysozoa</taxon>
        <taxon>Arthropoda</taxon>
        <taxon>Hexapoda</taxon>
        <taxon>Insecta</taxon>
        <taxon>Pterygota</taxon>
        <taxon>Neoptera</taxon>
        <taxon>Endopterygota</taxon>
        <taxon>Diptera</taxon>
        <taxon>Nematocera</taxon>
        <taxon>Sciaroidea</taxon>
        <taxon>Sciaridae</taxon>
        <taxon>Pseudolycoriella</taxon>
    </lineage>
</organism>
<dbReference type="PRINTS" id="PR00111">
    <property type="entry name" value="ABHYDROLASE"/>
</dbReference>
<evidence type="ECO:0000256" key="2">
    <source>
        <dbReference type="ARBA" id="ARBA00022801"/>
    </source>
</evidence>
<evidence type="ECO:0000256" key="9">
    <source>
        <dbReference type="ARBA" id="ARBA00048504"/>
    </source>
</evidence>